<keyword evidence="14" id="KW-1208">Phospholipid metabolism</keyword>
<feature type="transmembrane region" description="Helical" evidence="18">
    <location>
        <begin position="161"/>
        <end position="181"/>
    </location>
</feature>
<dbReference type="PIRSF" id="PIRSF000847">
    <property type="entry name" value="Phos_ph_gly_syn"/>
    <property type="match status" value="1"/>
</dbReference>
<dbReference type="Pfam" id="PF01066">
    <property type="entry name" value="CDP-OH_P_transf"/>
    <property type="match status" value="1"/>
</dbReference>
<dbReference type="NCBIfam" id="TIGR00560">
    <property type="entry name" value="pgsA"/>
    <property type="match status" value="1"/>
</dbReference>
<evidence type="ECO:0000256" key="2">
    <source>
        <dbReference type="ARBA" id="ARBA00004141"/>
    </source>
</evidence>
<evidence type="ECO:0000313" key="19">
    <source>
        <dbReference type="EMBL" id="MBP1917572.1"/>
    </source>
</evidence>
<sequence>MKHGYSLGKEEGRLKADRIDMNIPNMLTVFRIFLIPIFLAVYFSSPETHLLQAVGIFVLAGATDVLDGYIARKYNQITKFGTVMDPLADKLMLITALTSFTITGIVPLFLLIIILAKEIFMIVGGIFTYRKGIINPANKFGKTATFLFHVSMVTLVFNRNMGLIILVAAALVGMVAMISYIRITLEKKKDL</sequence>
<evidence type="ECO:0000256" key="18">
    <source>
        <dbReference type="SAM" id="Phobius"/>
    </source>
</evidence>
<evidence type="ECO:0000256" key="7">
    <source>
        <dbReference type="ARBA" id="ARBA00022516"/>
    </source>
</evidence>
<feature type="transmembrane region" description="Helical" evidence="18">
    <location>
        <begin position="49"/>
        <end position="70"/>
    </location>
</feature>
<feature type="transmembrane region" description="Helical" evidence="18">
    <location>
        <begin position="91"/>
        <end position="116"/>
    </location>
</feature>
<keyword evidence="9 18" id="KW-0812">Transmembrane</keyword>
<dbReference type="EMBL" id="JAGGKC010000001">
    <property type="protein sequence ID" value="MBP1917572.1"/>
    <property type="molecule type" value="Genomic_DNA"/>
</dbReference>
<evidence type="ECO:0000256" key="3">
    <source>
        <dbReference type="ARBA" id="ARBA00005042"/>
    </source>
</evidence>
<comment type="catalytic activity">
    <reaction evidence="15">
        <text>a CDP-1,2-diacyl-sn-glycerol + sn-glycerol 3-phosphate = a 1,2-diacyl-sn-glycero-3-phospho-(1'-sn-glycero-3'-phosphate) + CMP + H(+)</text>
        <dbReference type="Rhea" id="RHEA:12593"/>
        <dbReference type="ChEBI" id="CHEBI:15378"/>
        <dbReference type="ChEBI" id="CHEBI:57597"/>
        <dbReference type="ChEBI" id="CHEBI:58332"/>
        <dbReference type="ChEBI" id="CHEBI:60110"/>
        <dbReference type="ChEBI" id="CHEBI:60377"/>
        <dbReference type="EC" id="2.7.8.5"/>
    </reaction>
</comment>
<keyword evidence="11" id="KW-0443">Lipid metabolism</keyword>
<keyword evidence="13" id="KW-0594">Phospholipid biosynthesis</keyword>
<evidence type="ECO:0000256" key="14">
    <source>
        <dbReference type="ARBA" id="ARBA00023264"/>
    </source>
</evidence>
<proteinExistence type="inferred from homology"/>
<evidence type="ECO:0000256" key="9">
    <source>
        <dbReference type="ARBA" id="ARBA00022692"/>
    </source>
</evidence>
<dbReference type="InterPro" id="IPR043130">
    <property type="entry name" value="CDP-OH_PTrfase_TM_dom"/>
</dbReference>
<comment type="caution">
    <text evidence="19">The sequence shown here is derived from an EMBL/GenBank/DDBJ whole genome shotgun (WGS) entry which is preliminary data.</text>
</comment>
<keyword evidence="20" id="KW-1185">Reference proteome</keyword>
<evidence type="ECO:0000256" key="1">
    <source>
        <dbReference type="ARBA" id="ARBA00003973"/>
    </source>
</evidence>
<dbReference type="EC" id="2.7.8.5" evidence="5 16"/>
<evidence type="ECO:0000256" key="11">
    <source>
        <dbReference type="ARBA" id="ARBA00023098"/>
    </source>
</evidence>
<evidence type="ECO:0000256" key="17">
    <source>
        <dbReference type="RuleBase" id="RU003750"/>
    </source>
</evidence>
<protein>
    <recommendedName>
        <fullName evidence="6 16">CDP-diacylglycerol--glycerol-3-phosphate 3-phosphatidyltransferase</fullName>
        <ecNumber evidence="5 16">2.7.8.5</ecNumber>
    </recommendedName>
</protein>
<keyword evidence="10 18" id="KW-1133">Transmembrane helix</keyword>
<keyword evidence="7" id="KW-0444">Lipid biosynthesis</keyword>
<evidence type="ECO:0000313" key="20">
    <source>
        <dbReference type="Proteomes" id="UP001519271"/>
    </source>
</evidence>
<comment type="similarity">
    <text evidence="4 17">Belongs to the CDP-alcohol phosphatidyltransferase class-I family.</text>
</comment>
<dbReference type="InterPro" id="IPR050324">
    <property type="entry name" value="CDP-alcohol_PTase-I"/>
</dbReference>
<comment type="function">
    <text evidence="1">This protein catalyzes the committed step to the synthesis of the acidic phospholipids.</text>
</comment>
<evidence type="ECO:0000256" key="16">
    <source>
        <dbReference type="NCBIfam" id="TIGR00560"/>
    </source>
</evidence>
<evidence type="ECO:0000256" key="13">
    <source>
        <dbReference type="ARBA" id="ARBA00023209"/>
    </source>
</evidence>
<accession>A0ABS4FZ49</accession>
<dbReference type="Proteomes" id="UP001519271">
    <property type="component" value="Unassembled WGS sequence"/>
</dbReference>
<dbReference type="InterPro" id="IPR048254">
    <property type="entry name" value="CDP_ALCOHOL_P_TRANSF_CS"/>
</dbReference>
<organism evidence="19 20">
    <name type="scientific">Youngiibacter multivorans</name>
    <dbReference type="NCBI Taxonomy" id="937251"/>
    <lineage>
        <taxon>Bacteria</taxon>
        <taxon>Bacillati</taxon>
        <taxon>Bacillota</taxon>
        <taxon>Clostridia</taxon>
        <taxon>Eubacteriales</taxon>
        <taxon>Clostridiaceae</taxon>
        <taxon>Youngiibacter</taxon>
    </lineage>
</organism>
<feature type="transmembrane region" description="Helical" evidence="18">
    <location>
        <begin position="21"/>
        <end position="43"/>
    </location>
</feature>
<evidence type="ECO:0000256" key="8">
    <source>
        <dbReference type="ARBA" id="ARBA00022679"/>
    </source>
</evidence>
<dbReference type="InterPro" id="IPR004570">
    <property type="entry name" value="Phosphatidylglycerol_P_synth"/>
</dbReference>
<dbReference type="PANTHER" id="PTHR14269">
    <property type="entry name" value="CDP-DIACYLGLYCEROL--GLYCEROL-3-PHOSPHATE 3-PHOSPHATIDYLTRANSFERASE-RELATED"/>
    <property type="match status" value="1"/>
</dbReference>
<evidence type="ECO:0000256" key="10">
    <source>
        <dbReference type="ARBA" id="ARBA00022989"/>
    </source>
</evidence>
<evidence type="ECO:0000256" key="12">
    <source>
        <dbReference type="ARBA" id="ARBA00023136"/>
    </source>
</evidence>
<reference evidence="19 20" key="1">
    <citation type="submission" date="2021-03" db="EMBL/GenBank/DDBJ databases">
        <title>Genomic Encyclopedia of Type Strains, Phase IV (KMG-IV): sequencing the most valuable type-strain genomes for metagenomic binning, comparative biology and taxonomic classification.</title>
        <authorList>
            <person name="Goeker M."/>
        </authorList>
    </citation>
    <scope>NUCLEOTIDE SEQUENCE [LARGE SCALE GENOMIC DNA]</scope>
    <source>
        <strain evidence="19 20">DSM 6139</strain>
    </source>
</reference>
<dbReference type="PROSITE" id="PS00379">
    <property type="entry name" value="CDP_ALCOHOL_P_TRANSF"/>
    <property type="match status" value="1"/>
</dbReference>
<comment type="pathway">
    <text evidence="3">Phospholipid metabolism; phosphatidylglycerol biosynthesis; phosphatidylglycerol from CDP-diacylglycerol: step 1/2.</text>
</comment>
<dbReference type="InterPro" id="IPR000462">
    <property type="entry name" value="CDP-OH_P_trans"/>
</dbReference>
<dbReference type="GO" id="GO:0043337">
    <property type="term" value="F:cardiolipin synthase (CMP-forming)"/>
    <property type="evidence" value="ECO:0007669"/>
    <property type="project" value="UniProtKB-EC"/>
</dbReference>
<evidence type="ECO:0000256" key="6">
    <source>
        <dbReference type="ARBA" id="ARBA00014944"/>
    </source>
</evidence>
<keyword evidence="12 18" id="KW-0472">Membrane</keyword>
<keyword evidence="8 17" id="KW-0808">Transferase</keyword>
<dbReference type="PANTHER" id="PTHR14269:SF62">
    <property type="entry name" value="CDP-DIACYLGLYCEROL--GLYCEROL-3-PHOSPHATE 3-PHOSPHATIDYLTRANSFERASE 1, CHLOROPLASTIC"/>
    <property type="match status" value="1"/>
</dbReference>
<evidence type="ECO:0000256" key="5">
    <source>
        <dbReference type="ARBA" id="ARBA00013170"/>
    </source>
</evidence>
<evidence type="ECO:0000256" key="4">
    <source>
        <dbReference type="ARBA" id="ARBA00010441"/>
    </source>
</evidence>
<dbReference type="RefSeq" id="WP_245250444.1">
    <property type="nucleotide sequence ID" value="NZ_JAGGKC010000001.1"/>
</dbReference>
<gene>
    <name evidence="19" type="ORF">J2Z34_000035</name>
</gene>
<dbReference type="Gene3D" id="1.20.120.1760">
    <property type="match status" value="1"/>
</dbReference>
<comment type="subcellular location">
    <subcellularLocation>
        <location evidence="2">Membrane</location>
        <topology evidence="2">Multi-pass membrane protein</topology>
    </subcellularLocation>
</comment>
<name>A0ABS4FZ49_9CLOT</name>
<evidence type="ECO:0000256" key="15">
    <source>
        <dbReference type="ARBA" id="ARBA00048586"/>
    </source>
</evidence>